<dbReference type="GO" id="GO:0012505">
    <property type="term" value="C:endomembrane system"/>
    <property type="evidence" value="ECO:0007669"/>
    <property type="project" value="UniProtKB-SubCell"/>
</dbReference>
<evidence type="ECO:0000256" key="1">
    <source>
        <dbReference type="ARBA" id="ARBA00004127"/>
    </source>
</evidence>
<evidence type="ECO:0000256" key="2">
    <source>
        <dbReference type="ARBA" id="ARBA00022692"/>
    </source>
</evidence>
<dbReference type="Pfam" id="PF04191">
    <property type="entry name" value="PEMT"/>
    <property type="match status" value="1"/>
</dbReference>
<dbReference type="AlphaFoldDB" id="A0A9X2WIK5"/>
<evidence type="ECO:0000313" key="7">
    <source>
        <dbReference type="Proteomes" id="UP001147830"/>
    </source>
</evidence>
<comment type="subcellular location">
    <subcellularLocation>
        <location evidence="1">Endomembrane system</location>
        <topology evidence="1">Multi-pass membrane protein</topology>
    </subcellularLocation>
</comment>
<dbReference type="EMBL" id="JAOANI010000028">
    <property type="protein sequence ID" value="MCT7360745.1"/>
    <property type="molecule type" value="Genomic_DNA"/>
</dbReference>
<reference evidence="6" key="2">
    <citation type="submission" date="2022-08" db="EMBL/GenBank/DDBJ databases">
        <authorList>
            <person name="Dong C."/>
        </authorList>
    </citation>
    <scope>NUCLEOTIDE SEQUENCE</scope>
    <source>
        <strain evidence="6">59MF3M-4</strain>
    </source>
</reference>
<reference evidence="6" key="1">
    <citation type="journal article" date="2022" name="Front. Microbiol.">
        <title>Genome-based taxonomic rearrangement of Oceanobacter-related bacteria including the description of Thalassolituus hydrocarbonoclasticus sp. nov. and Thalassolituus pacificus sp. nov. and emended description of the genus Thalassolituus.</title>
        <authorList>
            <person name="Dong C."/>
            <person name="Wei L."/>
            <person name="Wang J."/>
            <person name="Lai Q."/>
            <person name="Huang Z."/>
            <person name="Shao Z."/>
        </authorList>
    </citation>
    <scope>NUCLEOTIDE SEQUENCE</scope>
    <source>
        <strain evidence="6">59MF3M-4</strain>
    </source>
</reference>
<dbReference type="RefSeq" id="WP_260977568.1">
    <property type="nucleotide sequence ID" value="NZ_JAOANI010000028.1"/>
</dbReference>
<dbReference type="InterPro" id="IPR007318">
    <property type="entry name" value="Phopholipid_MeTrfase"/>
</dbReference>
<keyword evidence="3 5" id="KW-1133">Transmembrane helix</keyword>
<keyword evidence="2 5" id="KW-0812">Transmembrane</keyword>
<keyword evidence="4 5" id="KW-0472">Membrane</keyword>
<feature type="transmembrane region" description="Helical" evidence="5">
    <location>
        <begin position="99"/>
        <end position="123"/>
    </location>
</feature>
<gene>
    <name evidence="6" type="ORF">NYR02_17125</name>
</gene>
<organism evidence="6 7">
    <name type="scientific">Thalassolituus pacificus</name>
    <dbReference type="NCBI Taxonomy" id="2975440"/>
    <lineage>
        <taxon>Bacteria</taxon>
        <taxon>Pseudomonadati</taxon>
        <taxon>Pseudomonadota</taxon>
        <taxon>Gammaproteobacteria</taxon>
        <taxon>Oceanospirillales</taxon>
        <taxon>Oceanospirillaceae</taxon>
        <taxon>Thalassolituus</taxon>
    </lineage>
</organism>
<protein>
    <submittedName>
        <fullName evidence="6">Isoprenylcysteine carboxylmethyltransferase family protein</fullName>
    </submittedName>
</protein>
<evidence type="ECO:0000256" key="5">
    <source>
        <dbReference type="SAM" id="Phobius"/>
    </source>
</evidence>
<dbReference type="Gene3D" id="1.20.120.1630">
    <property type="match status" value="1"/>
</dbReference>
<comment type="caution">
    <text evidence="6">The sequence shown here is derived from an EMBL/GenBank/DDBJ whole genome shotgun (WGS) entry which is preliminary data.</text>
</comment>
<dbReference type="GO" id="GO:0016740">
    <property type="term" value="F:transferase activity"/>
    <property type="evidence" value="ECO:0007669"/>
    <property type="project" value="UniProtKB-ARBA"/>
</dbReference>
<dbReference type="Proteomes" id="UP001147830">
    <property type="component" value="Unassembled WGS sequence"/>
</dbReference>
<dbReference type="PANTHER" id="PTHR12714">
    <property type="entry name" value="PROTEIN-S ISOPRENYLCYSTEINE O-METHYLTRANSFERASE"/>
    <property type="match status" value="1"/>
</dbReference>
<evidence type="ECO:0000256" key="3">
    <source>
        <dbReference type="ARBA" id="ARBA00022989"/>
    </source>
</evidence>
<dbReference type="PANTHER" id="PTHR12714:SF24">
    <property type="entry name" value="SLR1182 PROTEIN"/>
    <property type="match status" value="1"/>
</dbReference>
<evidence type="ECO:0000313" key="6">
    <source>
        <dbReference type="EMBL" id="MCT7360745.1"/>
    </source>
</evidence>
<accession>A0A9X2WIK5</accession>
<feature type="transmembrane region" description="Helical" evidence="5">
    <location>
        <begin position="43"/>
        <end position="64"/>
    </location>
</feature>
<name>A0A9X2WIK5_9GAMM</name>
<keyword evidence="7" id="KW-1185">Reference proteome</keyword>
<evidence type="ECO:0000256" key="4">
    <source>
        <dbReference type="ARBA" id="ARBA00023136"/>
    </source>
</evidence>
<sequence>MTFLPLKIPPLLLAGLTALLMLLPVMLRTGHISGWHGLRSPLLVITLALFFAGAIFCLAGVASFRRARTTVNPMRPLQASTLVQTGVYRLSRNPMYTGFVLLLGALAMVLGNYLSALCIPLFVSYMNHFQIGAEEKALSELFGDEYRAYCQRVRRWL</sequence>
<proteinExistence type="predicted"/>